<proteinExistence type="predicted"/>
<evidence type="ECO:0000313" key="2">
    <source>
        <dbReference type="Proteomes" id="UP001055811"/>
    </source>
</evidence>
<name>A0ACB9AMM8_CICIN</name>
<sequence>MAPELYEEEYNELVDIYSFGVCILNLITCGYPYIECRNHAQIHKKVSFGIKHAGLSKVKDPQVKEFIEKCMVPVSERLPVSDLLKDPFLNPERGKECICQPIKIKSTNLPKVNLRPTEFDNKSNISRPRLQSLVMYCVNDRNEIKLRGEKNEKFVSLTL</sequence>
<organism evidence="1 2">
    <name type="scientific">Cichorium intybus</name>
    <name type="common">Chicory</name>
    <dbReference type="NCBI Taxonomy" id="13427"/>
    <lineage>
        <taxon>Eukaryota</taxon>
        <taxon>Viridiplantae</taxon>
        <taxon>Streptophyta</taxon>
        <taxon>Embryophyta</taxon>
        <taxon>Tracheophyta</taxon>
        <taxon>Spermatophyta</taxon>
        <taxon>Magnoliopsida</taxon>
        <taxon>eudicotyledons</taxon>
        <taxon>Gunneridae</taxon>
        <taxon>Pentapetalae</taxon>
        <taxon>asterids</taxon>
        <taxon>campanulids</taxon>
        <taxon>Asterales</taxon>
        <taxon>Asteraceae</taxon>
        <taxon>Cichorioideae</taxon>
        <taxon>Cichorieae</taxon>
        <taxon>Cichoriinae</taxon>
        <taxon>Cichorium</taxon>
    </lineage>
</organism>
<reference evidence="2" key="1">
    <citation type="journal article" date="2022" name="Mol. Ecol. Resour.">
        <title>The genomes of chicory, endive, great burdock and yacon provide insights into Asteraceae palaeo-polyploidization history and plant inulin production.</title>
        <authorList>
            <person name="Fan W."/>
            <person name="Wang S."/>
            <person name="Wang H."/>
            <person name="Wang A."/>
            <person name="Jiang F."/>
            <person name="Liu H."/>
            <person name="Zhao H."/>
            <person name="Xu D."/>
            <person name="Zhang Y."/>
        </authorList>
    </citation>
    <scope>NUCLEOTIDE SEQUENCE [LARGE SCALE GENOMIC DNA]</scope>
    <source>
        <strain evidence="2">cv. Punajuju</strain>
    </source>
</reference>
<protein>
    <submittedName>
        <fullName evidence="1">Uncharacterized protein</fullName>
    </submittedName>
</protein>
<keyword evidence="2" id="KW-1185">Reference proteome</keyword>
<evidence type="ECO:0000313" key="1">
    <source>
        <dbReference type="EMBL" id="KAI3711494.1"/>
    </source>
</evidence>
<dbReference type="EMBL" id="CM042015">
    <property type="protein sequence ID" value="KAI3711494.1"/>
    <property type="molecule type" value="Genomic_DNA"/>
</dbReference>
<dbReference type="Proteomes" id="UP001055811">
    <property type="component" value="Linkage Group LG07"/>
</dbReference>
<comment type="caution">
    <text evidence="1">The sequence shown here is derived from an EMBL/GenBank/DDBJ whole genome shotgun (WGS) entry which is preliminary data.</text>
</comment>
<reference evidence="1 2" key="2">
    <citation type="journal article" date="2022" name="Mol. Ecol. Resour.">
        <title>The genomes of chicory, endive, great burdock and yacon provide insights into Asteraceae paleo-polyploidization history and plant inulin production.</title>
        <authorList>
            <person name="Fan W."/>
            <person name="Wang S."/>
            <person name="Wang H."/>
            <person name="Wang A."/>
            <person name="Jiang F."/>
            <person name="Liu H."/>
            <person name="Zhao H."/>
            <person name="Xu D."/>
            <person name="Zhang Y."/>
        </authorList>
    </citation>
    <scope>NUCLEOTIDE SEQUENCE [LARGE SCALE GENOMIC DNA]</scope>
    <source>
        <strain evidence="2">cv. Punajuju</strain>
        <tissue evidence="1">Leaves</tissue>
    </source>
</reference>
<accession>A0ACB9AMM8</accession>
<gene>
    <name evidence="1" type="ORF">L2E82_41619</name>
</gene>